<dbReference type="InterPro" id="IPR000836">
    <property type="entry name" value="PRTase_dom"/>
</dbReference>
<keyword evidence="12" id="KW-1185">Reference proteome</keyword>
<keyword evidence="7 9" id="KW-0808">Transferase</keyword>
<gene>
    <name evidence="9" type="primary">pyrE</name>
    <name evidence="11" type="ORF">B1806_06120</name>
</gene>
<evidence type="ECO:0000313" key="12">
    <source>
        <dbReference type="Proteomes" id="UP000307749"/>
    </source>
</evidence>
<feature type="binding site" evidence="9">
    <location>
        <position position="99"/>
    </location>
    <ligand>
        <name>5-phospho-alpha-D-ribose 1-diphosphate</name>
        <dbReference type="ChEBI" id="CHEBI:58017"/>
        <note>ligand shared between dimeric partners</note>
    </ligand>
</feature>
<dbReference type="SUPFAM" id="SSF53271">
    <property type="entry name" value="PRTase-like"/>
    <property type="match status" value="1"/>
</dbReference>
<feature type="binding site" evidence="9">
    <location>
        <begin position="34"/>
        <end position="35"/>
    </location>
    <ligand>
        <name>orotate</name>
        <dbReference type="ChEBI" id="CHEBI:30839"/>
    </ligand>
</feature>
<feature type="binding site" evidence="9">
    <location>
        <position position="105"/>
    </location>
    <ligand>
        <name>5-phospho-alpha-D-ribose 1-diphosphate</name>
        <dbReference type="ChEBI" id="CHEBI:58017"/>
        <note>ligand shared between dimeric partners</note>
    </ligand>
</feature>
<keyword evidence="9" id="KW-0460">Magnesium</keyword>
<evidence type="ECO:0000256" key="9">
    <source>
        <dbReference type="HAMAP-Rule" id="MF_01208"/>
    </source>
</evidence>
<evidence type="ECO:0000256" key="1">
    <source>
        <dbReference type="ARBA" id="ARBA00003769"/>
    </source>
</evidence>
<accession>A0A4S3KPN6</accession>
<dbReference type="EMBL" id="MWQO01000019">
    <property type="protein sequence ID" value="THD10929.1"/>
    <property type="molecule type" value="Genomic_DNA"/>
</dbReference>
<dbReference type="GO" id="GO:0044205">
    <property type="term" value="P:'de novo' UMP biosynthetic process"/>
    <property type="evidence" value="ECO:0007669"/>
    <property type="project" value="UniProtKB-UniRule"/>
</dbReference>
<comment type="caution">
    <text evidence="11">The sequence shown here is derived from an EMBL/GenBank/DDBJ whole genome shotgun (WGS) entry which is preliminary data.</text>
</comment>
<comment type="catalytic activity">
    <reaction evidence="9">
        <text>orotidine 5'-phosphate + diphosphate = orotate + 5-phospho-alpha-D-ribose 1-diphosphate</text>
        <dbReference type="Rhea" id="RHEA:10380"/>
        <dbReference type="ChEBI" id="CHEBI:30839"/>
        <dbReference type="ChEBI" id="CHEBI:33019"/>
        <dbReference type="ChEBI" id="CHEBI:57538"/>
        <dbReference type="ChEBI" id="CHEBI:58017"/>
        <dbReference type="EC" id="2.4.2.10"/>
    </reaction>
</comment>
<feature type="binding site" description="in other chain" evidence="9">
    <location>
        <position position="26"/>
    </location>
    <ligand>
        <name>5-phospho-alpha-D-ribose 1-diphosphate</name>
        <dbReference type="ChEBI" id="CHEBI:58017"/>
        <note>ligand shared between dimeric partners</note>
    </ligand>
</feature>
<comment type="function">
    <text evidence="1 9">Catalyzes the transfer of a ribosyl phosphate group from 5-phosphoribose 1-diphosphate to orotate, leading to the formation of orotidine monophosphate (OMP).</text>
</comment>
<comment type="pathway">
    <text evidence="2 9">Pyrimidine metabolism; UMP biosynthesis via de novo pathway; UMP from orotate: step 1/2.</text>
</comment>
<feature type="domain" description="Phosphoribosyltransferase" evidence="10">
    <location>
        <begin position="41"/>
        <end position="160"/>
    </location>
</feature>
<dbReference type="FunFam" id="3.40.50.2020:FF:000008">
    <property type="entry name" value="Orotate phosphoribosyltransferase"/>
    <property type="match status" value="1"/>
</dbReference>
<dbReference type="STRING" id="993689.GCA_002077135_01273"/>
<feature type="binding site" description="in other chain" evidence="9">
    <location>
        <begin position="72"/>
        <end position="73"/>
    </location>
    <ligand>
        <name>5-phospho-alpha-D-ribose 1-diphosphate</name>
        <dbReference type="ChEBI" id="CHEBI:58017"/>
        <note>ligand shared between dimeric partners</note>
    </ligand>
</feature>
<protein>
    <recommendedName>
        <fullName evidence="5 9">Orotate phosphoribosyltransferase</fullName>
        <shortName evidence="9">OPRT</shortName>
        <shortName evidence="9">OPRTase</shortName>
        <ecNumber evidence="5 9">2.4.2.10</ecNumber>
    </recommendedName>
</protein>
<evidence type="ECO:0000256" key="6">
    <source>
        <dbReference type="ARBA" id="ARBA00022676"/>
    </source>
</evidence>
<evidence type="ECO:0000256" key="7">
    <source>
        <dbReference type="ARBA" id="ARBA00022679"/>
    </source>
</evidence>
<feature type="binding site" description="in other chain" evidence="9">
    <location>
        <begin position="124"/>
        <end position="132"/>
    </location>
    <ligand>
        <name>5-phospho-alpha-D-ribose 1-diphosphate</name>
        <dbReference type="ChEBI" id="CHEBI:58017"/>
        <note>ligand shared between dimeric partners</note>
    </ligand>
</feature>
<dbReference type="Proteomes" id="UP000307749">
    <property type="component" value="Unassembled WGS sequence"/>
</dbReference>
<dbReference type="GO" id="GO:0006207">
    <property type="term" value="P:'de novo' pyrimidine nucleobase biosynthetic process"/>
    <property type="evidence" value="ECO:0007669"/>
    <property type="project" value="TreeGrafter"/>
</dbReference>
<dbReference type="EC" id="2.4.2.10" evidence="5 9"/>
<reference evidence="11 12" key="1">
    <citation type="submission" date="2017-02" db="EMBL/GenBank/DDBJ databases">
        <title>Whole genome sequencing of Metallibacterium scheffleri DSM 24874 (T).</title>
        <authorList>
            <person name="Kumar S."/>
            <person name="Patil P."/>
            <person name="Patil P.B."/>
        </authorList>
    </citation>
    <scope>NUCLEOTIDE SEQUENCE [LARGE SCALE GENOMIC DNA]</scope>
    <source>
        <strain evidence="11 12">DSM 24874</strain>
    </source>
</reference>
<dbReference type="UniPathway" id="UPA00070">
    <property type="reaction ID" value="UER00119"/>
</dbReference>
<sequence>MHAYQHDFIALAHRAGVLRFGSFTLKSGRQSPYFFNLGQIATGAGLARLGAAYAACIEASGVSFDMLFGPAYKGIPLATTTAIALAERHGRDMPLAYNRKETKDHGEGGMIVGAPLAGRVLVIDDVLTAGTAVRESLALIRAHGATPAGVVIALDRQERGTGERSAAQELTHEHHVPVLAIAGLSEVMDYADTQPDLAVFSAELATYRAHYGVA</sequence>
<comment type="similarity">
    <text evidence="3 9">Belongs to the purine/pyrimidine phosphoribosyltransferase family. PyrE subfamily.</text>
</comment>
<dbReference type="InterPro" id="IPR029057">
    <property type="entry name" value="PRTase-like"/>
</dbReference>
<proteinExistence type="inferred from homology"/>
<evidence type="ECO:0000256" key="3">
    <source>
        <dbReference type="ARBA" id="ARBA00006340"/>
    </source>
</evidence>
<evidence type="ECO:0000259" key="10">
    <source>
        <dbReference type="Pfam" id="PF00156"/>
    </source>
</evidence>
<comment type="subunit">
    <text evidence="4 9">Homodimer.</text>
</comment>
<dbReference type="NCBIfam" id="TIGR00336">
    <property type="entry name" value="pyrE"/>
    <property type="match status" value="1"/>
</dbReference>
<dbReference type="GO" id="GO:0046132">
    <property type="term" value="P:pyrimidine ribonucleoside biosynthetic process"/>
    <property type="evidence" value="ECO:0007669"/>
    <property type="project" value="TreeGrafter"/>
</dbReference>
<keyword evidence="8 9" id="KW-0665">Pyrimidine biosynthesis</keyword>
<dbReference type="RefSeq" id="WP_081126845.1">
    <property type="nucleotide sequence ID" value="NZ_DAHXOC010000025.1"/>
</dbReference>
<dbReference type="Gene3D" id="3.40.50.2020">
    <property type="match status" value="1"/>
</dbReference>
<evidence type="ECO:0000313" key="11">
    <source>
        <dbReference type="EMBL" id="THD10929.1"/>
    </source>
</evidence>
<feature type="binding site" evidence="9">
    <location>
        <position position="103"/>
    </location>
    <ligand>
        <name>5-phospho-alpha-D-ribose 1-diphosphate</name>
        <dbReference type="ChEBI" id="CHEBI:58017"/>
        <note>ligand shared between dimeric partners</note>
    </ligand>
</feature>
<dbReference type="GO" id="GO:0005737">
    <property type="term" value="C:cytoplasm"/>
    <property type="evidence" value="ECO:0007669"/>
    <property type="project" value="TreeGrafter"/>
</dbReference>
<dbReference type="PANTHER" id="PTHR46683">
    <property type="entry name" value="OROTATE PHOSPHORIBOSYLTRANSFERASE 1-RELATED"/>
    <property type="match status" value="1"/>
</dbReference>
<feature type="binding site" evidence="9">
    <location>
        <position position="128"/>
    </location>
    <ligand>
        <name>orotate</name>
        <dbReference type="ChEBI" id="CHEBI:30839"/>
    </ligand>
</feature>
<dbReference type="InterPro" id="IPR023031">
    <property type="entry name" value="OPRT"/>
</dbReference>
<evidence type="ECO:0000256" key="5">
    <source>
        <dbReference type="ARBA" id="ARBA00011971"/>
    </source>
</evidence>
<evidence type="ECO:0000256" key="4">
    <source>
        <dbReference type="ARBA" id="ARBA00011738"/>
    </source>
</evidence>
<dbReference type="GO" id="GO:0004588">
    <property type="term" value="F:orotate phosphoribosyltransferase activity"/>
    <property type="evidence" value="ECO:0007669"/>
    <property type="project" value="UniProtKB-UniRule"/>
</dbReference>
<feature type="binding site" evidence="9">
    <location>
        <position position="156"/>
    </location>
    <ligand>
        <name>orotate</name>
        <dbReference type="ChEBI" id="CHEBI:30839"/>
    </ligand>
</feature>
<feature type="binding site" description="in other chain" evidence="9">
    <location>
        <position position="100"/>
    </location>
    <ligand>
        <name>5-phospho-alpha-D-ribose 1-diphosphate</name>
        <dbReference type="ChEBI" id="CHEBI:58017"/>
        <note>ligand shared between dimeric partners</note>
    </ligand>
</feature>
<dbReference type="AlphaFoldDB" id="A0A4S3KPN6"/>
<dbReference type="InterPro" id="IPR004467">
    <property type="entry name" value="Or_phspho_trans_dom"/>
</dbReference>
<evidence type="ECO:0000256" key="8">
    <source>
        <dbReference type="ARBA" id="ARBA00022975"/>
    </source>
</evidence>
<keyword evidence="6 9" id="KW-0328">Glycosyltransferase</keyword>
<name>A0A4S3KPN6_9GAMM</name>
<dbReference type="Pfam" id="PF00156">
    <property type="entry name" value="Pribosyltran"/>
    <property type="match status" value="1"/>
</dbReference>
<evidence type="ECO:0000256" key="2">
    <source>
        <dbReference type="ARBA" id="ARBA00004889"/>
    </source>
</evidence>
<dbReference type="OrthoDB" id="9779060at2"/>
<organism evidence="11 12">
    <name type="scientific">Metallibacterium scheffleri</name>
    <dbReference type="NCBI Taxonomy" id="993689"/>
    <lineage>
        <taxon>Bacteria</taxon>
        <taxon>Pseudomonadati</taxon>
        <taxon>Pseudomonadota</taxon>
        <taxon>Gammaproteobacteria</taxon>
        <taxon>Lysobacterales</taxon>
        <taxon>Rhodanobacteraceae</taxon>
        <taxon>Metallibacterium</taxon>
    </lineage>
</organism>
<dbReference type="HAMAP" id="MF_01208">
    <property type="entry name" value="PyrE"/>
    <property type="match status" value="1"/>
</dbReference>
<dbReference type="CDD" id="cd06223">
    <property type="entry name" value="PRTases_typeI"/>
    <property type="match status" value="1"/>
</dbReference>
<comment type="cofactor">
    <cofactor evidence="9">
        <name>Mg(2+)</name>
        <dbReference type="ChEBI" id="CHEBI:18420"/>
    </cofactor>
</comment>
<dbReference type="PANTHER" id="PTHR46683:SF1">
    <property type="entry name" value="OROTATE PHOSPHORIBOSYLTRANSFERASE 1-RELATED"/>
    <property type="match status" value="1"/>
</dbReference>
<dbReference type="GO" id="GO:0000287">
    <property type="term" value="F:magnesium ion binding"/>
    <property type="evidence" value="ECO:0007669"/>
    <property type="project" value="UniProtKB-UniRule"/>
</dbReference>